<sequence>MTTALITHEDCLAHVTPPGHPEQVARLEYVLRALEAPEFDGLRRVTAPLCADDDLERVHPRRYIQAIRDAAPDAGTVSLDADTHMSPGTLDAVLRCAGANVRAVDLVMSGEVDNAFCAIRPPGHHAERETPMGFCLFGSVAVGAKYALANHGLKRVAVLDFDVHHGNGSQDLLEDDAGVLFASTHQMPLYPGTGAADETGAHDNVINVPLPPGAGSDQFRSAWEAHILPRVRDFAPELIIISAGFDSHAADPLAQMMLKEADFAWVTRAICDLADDVCEGRVVSSLEGGYDLDALAASTAVHVKTLMERGR</sequence>
<dbReference type="GO" id="GO:0004407">
    <property type="term" value="F:histone deacetylase activity"/>
    <property type="evidence" value="ECO:0007669"/>
    <property type="project" value="TreeGrafter"/>
</dbReference>
<comment type="similarity">
    <text evidence="1">Belongs to the histone deacetylase family.</text>
</comment>
<dbReference type="AlphaFoldDB" id="A0A1U7DIT6"/>
<dbReference type="PANTHER" id="PTHR10625:SF10">
    <property type="entry name" value="HISTONE DEACETYLASE HDAC1"/>
    <property type="match status" value="1"/>
</dbReference>
<accession>A0A1U7DIT6</accession>
<evidence type="ECO:0000256" key="1">
    <source>
        <dbReference type="ARBA" id="ARBA00005947"/>
    </source>
</evidence>
<name>A0A1U7DIT6_9RHOB</name>
<dbReference type="InterPro" id="IPR000286">
    <property type="entry name" value="HDACs"/>
</dbReference>
<dbReference type="Gene3D" id="3.40.800.20">
    <property type="entry name" value="Histone deacetylase domain"/>
    <property type="match status" value="1"/>
</dbReference>
<evidence type="ECO:0000313" key="2">
    <source>
        <dbReference type="EMBL" id="APX89904.1"/>
    </source>
</evidence>
<dbReference type="Proteomes" id="UP000187266">
    <property type="component" value="Chromosome"/>
</dbReference>
<dbReference type="CDD" id="cd11599">
    <property type="entry name" value="HDAC_classII_2"/>
    <property type="match status" value="1"/>
</dbReference>
<dbReference type="Pfam" id="PF00850">
    <property type="entry name" value="Hist_deacetyl"/>
    <property type="match status" value="1"/>
</dbReference>
<dbReference type="GO" id="GO:0040029">
    <property type="term" value="P:epigenetic regulation of gene expression"/>
    <property type="evidence" value="ECO:0007669"/>
    <property type="project" value="TreeGrafter"/>
</dbReference>
<dbReference type="InterPro" id="IPR037138">
    <property type="entry name" value="His_deacetylse_dom_sf"/>
</dbReference>
<protein>
    <submittedName>
        <fullName evidence="2">Acetoin utilization protein</fullName>
    </submittedName>
</protein>
<proteinExistence type="inferred from homology"/>
<keyword evidence="3" id="KW-1185">Reference proteome</keyword>
<dbReference type="SUPFAM" id="SSF52768">
    <property type="entry name" value="Arginase/deacetylase"/>
    <property type="match status" value="1"/>
</dbReference>
<gene>
    <name evidence="2" type="ORF">BV394_09410</name>
</gene>
<dbReference type="RefSeq" id="WP_076979925.1">
    <property type="nucleotide sequence ID" value="NZ_CP019124.1"/>
</dbReference>
<reference evidence="2 3" key="1">
    <citation type="submission" date="2017-01" db="EMBL/GenBank/DDBJ databases">
        <title>Genomic analysis of Xuhuaishuia manganoxidans DY6-4.</title>
        <authorList>
            <person name="Wang X."/>
        </authorList>
    </citation>
    <scope>NUCLEOTIDE SEQUENCE [LARGE SCALE GENOMIC DNA]</scope>
    <source>
        <strain evidence="2 3">DY6-4</strain>
    </source>
</reference>
<dbReference type="InterPro" id="IPR023801">
    <property type="entry name" value="His_deacetylse_dom"/>
</dbReference>
<evidence type="ECO:0000313" key="3">
    <source>
        <dbReference type="Proteomes" id="UP000187266"/>
    </source>
</evidence>
<dbReference type="EMBL" id="CP019124">
    <property type="protein sequence ID" value="APX89904.1"/>
    <property type="molecule type" value="Genomic_DNA"/>
</dbReference>
<organism evidence="2 3">
    <name type="scientific">Brevirhabdus pacifica</name>
    <dbReference type="NCBI Taxonomy" id="1267768"/>
    <lineage>
        <taxon>Bacteria</taxon>
        <taxon>Pseudomonadati</taxon>
        <taxon>Pseudomonadota</taxon>
        <taxon>Alphaproteobacteria</taxon>
        <taxon>Rhodobacterales</taxon>
        <taxon>Paracoccaceae</taxon>
        <taxon>Brevirhabdus</taxon>
    </lineage>
</organism>
<dbReference type="InterPro" id="IPR023696">
    <property type="entry name" value="Ureohydrolase_dom_sf"/>
</dbReference>
<dbReference type="STRING" id="1267768.BV394_09410"/>
<dbReference type="PANTHER" id="PTHR10625">
    <property type="entry name" value="HISTONE DEACETYLASE HDAC1-RELATED"/>
    <property type="match status" value="1"/>
</dbReference>
<dbReference type="PRINTS" id="PR01270">
    <property type="entry name" value="HDASUPER"/>
</dbReference>
<accession>A0A2M9DAW6</accession>
<dbReference type="OrthoDB" id="9808367at2"/>